<reference evidence="3 4" key="1">
    <citation type="submission" date="2020-08" db="EMBL/GenBank/DDBJ databases">
        <title>Sequencing the genomes of 1000 actinobacteria strains.</title>
        <authorList>
            <person name="Klenk H.-P."/>
        </authorList>
    </citation>
    <scope>NUCLEOTIDE SEQUENCE [LARGE SCALE GENOMIC DNA]</scope>
    <source>
        <strain evidence="3 4">DSM 41654</strain>
    </source>
</reference>
<feature type="chain" id="PRO_5039465753" description="Lipoprotein" evidence="2">
    <location>
        <begin position="25"/>
        <end position="283"/>
    </location>
</feature>
<accession>A0A7W7R497</accession>
<dbReference type="EMBL" id="JACHJV010000001">
    <property type="protein sequence ID" value="MBB4925180.1"/>
    <property type="molecule type" value="Genomic_DNA"/>
</dbReference>
<dbReference type="Proteomes" id="UP000540506">
    <property type="component" value="Unassembled WGS sequence"/>
</dbReference>
<organism evidence="3 4">
    <name type="scientific">Kitasatospora kifunensis</name>
    <name type="common">Streptomyces kifunensis</name>
    <dbReference type="NCBI Taxonomy" id="58351"/>
    <lineage>
        <taxon>Bacteria</taxon>
        <taxon>Bacillati</taxon>
        <taxon>Actinomycetota</taxon>
        <taxon>Actinomycetes</taxon>
        <taxon>Kitasatosporales</taxon>
        <taxon>Streptomycetaceae</taxon>
        <taxon>Kitasatospora</taxon>
    </lineage>
</organism>
<comment type="caution">
    <text evidence="3">The sequence shown here is derived from an EMBL/GenBank/DDBJ whole genome shotgun (WGS) entry which is preliminary data.</text>
</comment>
<evidence type="ECO:0000256" key="1">
    <source>
        <dbReference type="SAM" id="MobiDB-lite"/>
    </source>
</evidence>
<feature type="region of interest" description="Disordered" evidence="1">
    <location>
        <begin position="25"/>
        <end position="59"/>
    </location>
</feature>
<sequence>MARRRTAGAVAVAAALVATLAACGGGGGSGRPTTSPSPSAGSASPTATKSSDRSPQGVMLSAEQVLQTARRAKLSYRFDTPDGKSDSADGSLYWAPRTIMQLTKTNPGATDQLIVMDTVSYQGGDAATAARLGGKHWEKSPEVMGPDGHPVTPFAALVDQLNPLEAVTAAANASDLQKLGEEKLGDSTVEHYTATLSVSDYTAAQQNLLTSDRRDSLAAALGQGGVTTLTLDLWLNDKDQLVQLQRGGSGTKGDLEQVIQYSEFGGNLAVQAPAESDTQGGGS</sequence>
<keyword evidence="4" id="KW-1185">Reference proteome</keyword>
<feature type="compositionally biased region" description="Low complexity" evidence="1">
    <location>
        <begin position="31"/>
        <end position="48"/>
    </location>
</feature>
<keyword evidence="2" id="KW-0732">Signal</keyword>
<gene>
    <name evidence="3" type="ORF">FHR34_004173</name>
</gene>
<proteinExistence type="predicted"/>
<evidence type="ECO:0000313" key="4">
    <source>
        <dbReference type="Proteomes" id="UP000540506"/>
    </source>
</evidence>
<name>A0A7W7R497_KITKI</name>
<dbReference type="RefSeq" id="WP_184937174.1">
    <property type="nucleotide sequence ID" value="NZ_JACHJV010000001.1"/>
</dbReference>
<feature type="signal peptide" evidence="2">
    <location>
        <begin position="1"/>
        <end position="24"/>
    </location>
</feature>
<dbReference type="PROSITE" id="PS51257">
    <property type="entry name" value="PROKAR_LIPOPROTEIN"/>
    <property type="match status" value="1"/>
</dbReference>
<evidence type="ECO:0000313" key="3">
    <source>
        <dbReference type="EMBL" id="MBB4925180.1"/>
    </source>
</evidence>
<protein>
    <recommendedName>
        <fullName evidence="5">Lipoprotein</fullName>
    </recommendedName>
</protein>
<dbReference type="AlphaFoldDB" id="A0A7W7R497"/>
<evidence type="ECO:0000256" key="2">
    <source>
        <dbReference type="SAM" id="SignalP"/>
    </source>
</evidence>
<evidence type="ECO:0008006" key="5">
    <source>
        <dbReference type="Google" id="ProtNLM"/>
    </source>
</evidence>
<dbReference type="Gene3D" id="2.50.20.20">
    <property type="match status" value="1"/>
</dbReference>